<evidence type="ECO:0000313" key="3">
    <source>
        <dbReference type="Proteomes" id="UP000028547"/>
    </source>
</evidence>
<accession>A0A084SWF4</accession>
<dbReference type="Pfam" id="PF09937">
    <property type="entry name" value="DUF2169"/>
    <property type="match status" value="1"/>
</dbReference>
<protein>
    <recommendedName>
        <fullName evidence="1">DUF2169 domain-containing protein</fullName>
    </recommendedName>
</protein>
<organism evidence="2 3">
    <name type="scientific">Archangium violaceum Cb vi76</name>
    <dbReference type="NCBI Taxonomy" id="1406225"/>
    <lineage>
        <taxon>Bacteria</taxon>
        <taxon>Pseudomonadati</taxon>
        <taxon>Myxococcota</taxon>
        <taxon>Myxococcia</taxon>
        <taxon>Myxococcales</taxon>
        <taxon>Cystobacterineae</taxon>
        <taxon>Archangiaceae</taxon>
        <taxon>Archangium</taxon>
    </lineage>
</organism>
<feature type="domain" description="DUF2169" evidence="1">
    <location>
        <begin position="23"/>
        <end position="314"/>
    </location>
</feature>
<evidence type="ECO:0000259" key="1">
    <source>
        <dbReference type="Pfam" id="PF09937"/>
    </source>
</evidence>
<evidence type="ECO:0000313" key="2">
    <source>
        <dbReference type="EMBL" id="KFA92789.1"/>
    </source>
</evidence>
<sequence>MPHANIENETPFAFEQVYVADEHGRPLLTLVVKATYDIHGEELRLAPKQVPVNLGGESWGEPGESSYKYEPECAFTKLTTDVALIGHAYPLQKSATEVWVALQVGPLKKMVRVVGERTWFKSMGKVSMTKPLPFERMPLTWERAFGGWDRTDTQKPAFEPRNPVGVGFRASPRHFEEGLKLPNLEDPEAPLREFGQRVTPVGFGFTSPHWQPRAAYAGTYDEAWNKTRKPLLPRDFDQRFFNAAAPGLIAPSHLKGGEPVIIANASPKGRLAFSLPRQTPPAVTIRMGGSITPQLHLDTVILDTDAHQVLLLWRGFVLLDRGPHDVRGISMRLV</sequence>
<proteinExistence type="predicted"/>
<dbReference type="InterPro" id="IPR018683">
    <property type="entry name" value="DUF2169"/>
</dbReference>
<gene>
    <name evidence="2" type="ORF">Q664_13090</name>
</gene>
<comment type="caution">
    <text evidence="2">The sequence shown here is derived from an EMBL/GenBank/DDBJ whole genome shotgun (WGS) entry which is preliminary data.</text>
</comment>
<dbReference type="Proteomes" id="UP000028547">
    <property type="component" value="Unassembled WGS sequence"/>
</dbReference>
<name>A0A084SWF4_9BACT</name>
<reference evidence="2 3" key="1">
    <citation type="submission" date="2014-07" db="EMBL/GenBank/DDBJ databases">
        <title>Draft Genome Sequence of Gephyronic Acid Producer, Cystobacter violaceus Strain Cb vi76.</title>
        <authorList>
            <person name="Stevens D.C."/>
            <person name="Young J."/>
            <person name="Carmichael R."/>
            <person name="Tan J."/>
            <person name="Taylor R.E."/>
        </authorList>
    </citation>
    <scope>NUCLEOTIDE SEQUENCE [LARGE SCALE GENOMIC DNA]</scope>
    <source>
        <strain evidence="2 3">Cb vi76</strain>
    </source>
</reference>
<dbReference type="AlphaFoldDB" id="A0A084SWF4"/>
<dbReference type="RefSeq" id="WP_043394127.1">
    <property type="nucleotide sequence ID" value="NZ_JPMI01000079.1"/>
</dbReference>
<dbReference type="EMBL" id="JPMI01000079">
    <property type="protein sequence ID" value="KFA92789.1"/>
    <property type="molecule type" value="Genomic_DNA"/>
</dbReference>